<dbReference type="GO" id="GO:0070878">
    <property type="term" value="F:primary miRNA binding"/>
    <property type="evidence" value="ECO:0007669"/>
    <property type="project" value="TreeGrafter"/>
</dbReference>
<dbReference type="PROSITE" id="PS50020">
    <property type="entry name" value="WW_DOMAIN_2"/>
    <property type="match status" value="1"/>
</dbReference>
<reference evidence="3" key="1">
    <citation type="submission" date="2020-06" db="EMBL/GenBank/DDBJ databases">
        <title>Draft genome of Bugula neritina, a colonial animal packing powerful symbionts and potential medicines.</title>
        <authorList>
            <person name="Rayko M."/>
        </authorList>
    </citation>
    <scope>NUCLEOTIDE SEQUENCE [LARGE SCALE GENOMIC DNA]</scope>
    <source>
        <strain evidence="3">Kwan_BN1</strain>
    </source>
</reference>
<dbReference type="Proteomes" id="UP000593567">
    <property type="component" value="Unassembled WGS sequence"/>
</dbReference>
<dbReference type="CDD" id="cd00201">
    <property type="entry name" value="WW"/>
    <property type="match status" value="1"/>
</dbReference>
<feature type="domain" description="WW" evidence="2">
    <location>
        <begin position="50"/>
        <end position="83"/>
    </location>
</feature>
<accession>A0A7J7IXU7</accession>
<name>A0A7J7IXU7_BUGNE</name>
<dbReference type="GO" id="GO:0020037">
    <property type="term" value="F:heme binding"/>
    <property type="evidence" value="ECO:0007669"/>
    <property type="project" value="InterPro"/>
</dbReference>
<organism evidence="3 4">
    <name type="scientific">Bugula neritina</name>
    <name type="common">Brown bryozoan</name>
    <name type="synonym">Sertularia neritina</name>
    <dbReference type="NCBI Taxonomy" id="10212"/>
    <lineage>
        <taxon>Eukaryota</taxon>
        <taxon>Metazoa</taxon>
        <taxon>Spiralia</taxon>
        <taxon>Lophotrochozoa</taxon>
        <taxon>Bryozoa</taxon>
        <taxon>Gymnolaemata</taxon>
        <taxon>Cheilostomatida</taxon>
        <taxon>Flustrina</taxon>
        <taxon>Buguloidea</taxon>
        <taxon>Bugulidae</taxon>
        <taxon>Bugula</taxon>
    </lineage>
</organism>
<gene>
    <name evidence="3" type="ORF">EB796_023472</name>
</gene>
<feature type="compositionally biased region" description="Basic and acidic residues" evidence="1">
    <location>
        <begin position="15"/>
        <end position="25"/>
    </location>
</feature>
<dbReference type="EMBL" id="VXIV02003327">
    <property type="protein sequence ID" value="KAF6018241.1"/>
    <property type="molecule type" value="Genomic_DNA"/>
</dbReference>
<evidence type="ECO:0000313" key="4">
    <source>
        <dbReference type="Proteomes" id="UP000593567"/>
    </source>
</evidence>
<feature type="region of interest" description="Disordered" evidence="1">
    <location>
        <begin position="1"/>
        <end position="28"/>
    </location>
</feature>
<dbReference type="GO" id="GO:0031053">
    <property type="term" value="P:primary miRNA processing"/>
    <property type="evidence" value="ECO:0007669"/>
    <property type="project" value="InterPro"/>
</dbReference>
<feature type="region of interest" description="Disordered" evidence="1">
    <location>
        <begin position="155"/>
        <end position="179"/>
    </location>
</feature>
<dbReference type="OrthoDB" id="112668at2759"/>
<dbReference type="Gene3D" id="2.20.70.10">
    <property type="match status" value="1"/>
</dbReference>
<dbReference type="AlphaFoldDB" id="A0A7J7IXU7"/>
<dbReference type="PANTHER" id="PTHR13482:SF3">
    <property type="entry name" value="MICROPROCESSOR COMPLEX SUBUNIT DGCR8"/>
    <property type="match status" value="1"/>
</dbReference>
<protein>
    <recommendedName>
        <fullName evidence="2">WW domain-containing protein</fullName>
    </recommendedName>
</protein>
<sequence>MSATSVTASTNSDESASKDNQEKDASVNSEGYITMHRYVVKDVVPKGQLEALPEGWKELAHETGMSIYIHLKTRVVTWSRPYYLDNRYAKTHPVPVGAIPCMVYRRCKDLMEGKPVDENTEPKIQATAEVTSSGMDSSNTRELEEGTLVAPCVKVDNESGPEANKLPTNQNGEKKKEDKKITDVALRDVPAAEKFPDLDKEAMMDYCKSIFTFEKKEFKKFENWKVRKDFEKNSKFQKKLADTKDASLTPVVISASELPEPYQRDDKGKLKRDFYSLPGANSVMDIYMSYATWLLRKCPIVEHSPTASGFECKLKSRDSTT</sequence>
<dbReference type="GO" id="GO:0003725">
    <property type="term" value="F:double-stranded RNA binding"/>
    <property type="evidence" value="ECO:0007669"/>
    <property type="project" value="TreeGrafter"/>
</dbReference>
<dbReference type="GO" id="GO:0042802">
    <property type="term" value="F:identical protein binding"/>
    <property type="evidence" value="ECO:0007669"/>
    <property type="project" value="InterPro"/>
</dbReference>
<evidence type="ECO:0000259" key="2">
    <source>
        <dbReference type="PROSITE" id="PS50020"/>
    </source>
</evidence>
<feature type="compositionally biased region" description="Polar residues" evidence="1">
    <location>
        <begin position="1"/>
        <end position="14"/>
    </location>
</feature>
<dbReference type="PANTHER" id="PTHR13482">
    <property type="entry name" value="MICRORNA PROCESSOR COMPLEX SUBUNIT DGCR8"/>
    <property type="match status" value="1"/>
</dbReference>
<evidence type="ECO:0000256" key="1">
    <source>
        <dbReference type="SAM" id="MobiDB-lite"/>
    </source>
</evidence>
<proteinExistence type="predicted"/>
<dbReference type="SUPFAM" id="SSF51045">
    <property type="entry name" value="WW domain"/>
    <property type="match status" value="1"/>
</dbReference>
<dbReference type="InterPro" id="IPR040375">
    <property type="entry name" value="DGCR8"/>
</dbReference>
<evidence type="ECO:0000313" key="3">
    <source>
        <dbReference type="EMBL" id="KAF6018241.1"/>
    </source>
</evidence>
<dbReference type="InterPro" id="IPR036020">
    <property type="entry name" value="WW_dom_sf"/>
</dbReference>
<dbReference type="InterPro" id="IPR001202">
    <property type="entry name" value="WW_dom"/>
</dbReference>
<dbReference type="GO" id="GO:0070877">
    <property type="term" value="C:microprocessor complex"/>
    <property type="evidence" value="ECO:0007669"/>
    <property type="project" value="InterPro"/>
</dbReference>
<keyword evidence="4" id="KW-1185">Reference proteome</keyword>
<comment type="caution">
    <text evidence="3">The sequence shown here is derived from an EMBL/GenBank/DDBJ whole genome shotgun (WGS) entry which is preliminary data.</text>
</comment>